<keyword evidence="3 5" id="KW-0808">Transferase</keyword>
<comment type="similarity">
    <text evidence="1">Belongs to the glycosyltransferase 2 family.</text>
</comment>
<dbReference type="SUPFAM" id="SSF53448">
    <property type="entry name" value="Nucleotide-diphospho-sugar transferases"/>
    <property type="match status" value="1"/>
</dbReference>
<dbReference type="InterPro" id="IPR029044">
    <property type="entry name" value="Nucleotide-diphossugar_trans"/>
</dbReference>
<comment type="caution">
    <text evidence="5">The sequence shown here is derived from an EMBL/GenBank/DDBJ whole genome shotgun (WGS) entry which is preliminary data.</text>
</comment>
<name>A0A101DBQ1_ARCFL</name>
<reference evidence="6" key="1">
    <citation type="journal article" date="2015" name="MBio">
        <title>Genome-Resolved Metagenomic Analysis Reveals Roles for Candidate Phyla and Other Microbial Community Members in Biogeochemical Transformations in Oil Reservoirs.</title>
        <authorList>
            <person name="Hu P."/>
            <person name="Tom L."/>
            <person name="Singh A."/>
            <person name="Thomas B.C."/>
            <person name="Baker B.J."/>
            <person name="Piceno Y.M."/>
            <person name="Andersen G.L."/>
            <person name="Banfield J.F."/>
        </authorList>
    </citation>
    <scope>NUCLEOTIDE SEQUENCE [LARGE SCALE GENOMIC DNA]</scope>
</reference>
<sequence>MLTFIVVNYNGEKYLKECLNSIINQTYRKLRVLVIDNGSTDGSRDILRNFEDYYSRFEVIRNEENLGFAKAANQGIEMANTKFVALVNNDAFLERNWAEEMLKAADDLRAGIFASKILFEDGRINSAGHAIHRGLAVMERGFLEKDEGQFDEPCYVAGACAAAAMYRRSLFEDVGLFDEDYFMYNEDVDLSLRALIRGWKILYVPTAIAYHLHSASTGFLSDFSVYYNSRNWVWSVVKNVPRDLLLREFPYFILRNFSSMLFFCLRGNFAILKSKIDAIRELRKFLEKRREVQQKVRFMAVEDYFEGLGFGKALKVARLAGVLR</sequence>
<protein>
    <submittedName>
        <fullName evidence="5">Glycosyl transferase</fullName>
    </submittedName>
</protein>
<accession>A0A101DBQ1</accession>
<evidence type="ECO:0000256" key="3">
    <source>
        <dbReference type="ARBA" id="ARBA00022679"/>
    </source>
</evidence>
<evidence type="ECO:0000313" key="6">
    <source>
        <dbReference type="Proteomes" id="UP000054307"/>
    </source>
</evidence>
<dbReference type="GO" id="GO:0016757">
    <property type="term" value="F:glycosyltransferase activity"/>
    <property type="evidence" value="ECO:0007669"/>
    <property type="project" value="UniProtKB-KW"/>
</dbReference>
<evidence type="ECO:0000256" key="1">
    <source>
        <dbReference type="ARBA" id="ARBA00006739"/>
    </source>
</evidence>
<gene>
    <name evidence="5" type="ORF">XD40_2209</name>
</gene>
<evidence type="ECO:0000313" key="5">
    <source>
        <dbReference type="EMBL" id="KUJ92589.1"/>
    </source>
</evidence>
<evidence type="ECO:0000259" key="4">
    <source>
        <dbReference type="Pfam" id="PF00535"/>
    </source>
</evidence>
<dbReference type="CDD" id="cd04186">
    <property type="entry name" value="GT_2_like_c"/>
    <property type="match status" value="1"/>
</dbReference>
<evidence type="ECO:0000256" key="2">
    <source>
        <dbReference type="ARBA" id="ARBA00022676"/>
    </source>
</evidence>
<dbReference type="EMBL" id="LGEQ01000065">
    <property type="protein sequence ID" value="KUJ92589.1"/>
    <property type="molecule type" value="Genomic_DNA"/>
</dbReference>
<dbReference type="PATRIC" id="fig|2234.6.peg.1381"/>
<dbReference type="PANTHER" id="PTHR43179:SF12">
    <property type="entry name" value="GALACTOFURANOSYLTRANSFERASE GLFT2"/>
    <property type="match status" value="1"/>
</dbReference>
<dbReference type="Proteomes" id="UP000054307">
    <property type="component" value="Unassembled WGS sequence"/>
</dbReference>
<keyword evidence="2" id="KW-0328">Glycosyltransferase</keyword>
<dbReference type="Gene3D" id="3.90.550.10">
    <property type="entry name" value="Spore Coat Polysaccharide Biosynthesis Protein SpsA, Chain A"/>
    <property type="match status" value="1"/>
</dbReference>
<organism evidence="5 6">
    <name type="scientific">Archaeoglobus fulgidus</name>
    <dbReference type="NCBI Taxonomy" id="2234"/>
    <lineage>
        <taxon>Archaea</taxon>
        <taxon>Methanobacteriati</taxon>
        <taxon>Methanobacteriota</taxon>
        <taxon>Archaeoglobi</taxon>
        <taxon>Archaeoglobales</taxon>
        <taxon>Archaeoglobaceae</taxon>
        <taxon>Archaeoglobus</taxon>
    </lineage>
</organism>
<proteinExistence type="inferred from homology"/>
<dbReference type="AlphaFoldDB" id="A0A101DBQ1"/>
<feature type="domain" description="Glycosyltransferase 2-like" evidence="4">
    <location>
        <begin position="4"/>
        <end position="174"/>
    </location>
</feature>
<dbReference type="Pfam" id="PF00535">
    <property type="entry name" value="Glycos_transf_2"/>
    <property type="match status" value="1"/>
</dbReference>
<dbReference type="InterPro" id="IPR001173">
    <property type="entry name" value="Glyco_trans_2-like"/>
</dbReference>
<dbReference type="PANTHER" id="PTHR43179">
    <property type="entry name" value="RHAMNOSYLTRANSFERASE WBBL"/>
    <property type="match status" value="1"/>
</dbReference>